<dbReference type="EMBL" id="JYDL01002068">
    <property type="protein sequence ID" value="KRX11494.1"/>
    <property type="molecule type" value="Genomic_DNA"/>
</dbReference>
<organism evidence="1 2">
    <name type="scientific">Trichinella nelsoni</name>
    <dbReference type="NCBI Taxonomy" id="6336"/>
    <lineage>
        <taxon>Eukaryota</taxon>
        <taxon>Metazoa</taxon>
        <taxon>Ecdysozoa</taxon>
        <taxon>Nematoda</taxon>
        <taxon>Enoplea</taxon>
        <taxon>Dorylaimia</taxon>
        <taxon>Trichinellida</taxon>
        <taxon>Trichinellidae</taxon>
        <taxon>Trichinella</taxon>
    </lineage>
</organism>
<name>A0A0V0RAG3_9BILA</name>
<keyword evidence="2" id="KW-1185">Reference proteome</keyword>
<evidence type="ECO:0000313" key="1">
    <source>
        <dbReference type="EMBL" id="KRX11494.1"/>
    </source>
</evidence>
<dbReference type="Proteomes" id="UP000054630">
    <property type="component" value="Unassembled WGS sequence"/>
</dbReference>
<comment type="caution">
    <text evidence="1">The sequence shown here is derived from an EMBL/GenBank/DDBJ whole genome shotgun (WGS) entry which is preliminary data.</text>
</comment>
<protein>
    <submittedName>
        <fullName evidence="1">Uncharacterized protein</fullName>
    </submittedName>
</protein>
<reference evidence="1 2" key="1">
    <citation type="submission" date="2015-01" db="EMBL/GenBank/DDBJ databases">
        <title>Evolution of Trichinella species and genotypes.</title>
        <authorList>
            <person name="Korhonen P.K."/>
            <person name="Edoardo P."/>
            <person name="Giuseppe L.R."/>
            <person name="Gasser R.B."/>
        </authorList>
    </citation>
    <scope>NUCLEOTIDE SEQUENCE [LARGE SCALE GENOMIC DNA]</scope>
    <source>
        <strain evidence="1">ISS37</strain>
    </source>
</reference>
<evidence type="ECO:0000313" key="2">
    <source>
        <dbReference type="Proteomes" id="UP000054630"/>
    </source>
</evidence>
<gene>
    <name evidence="1" type="ORF">T07_1478</name>
</gene>
<accession>A0A0V0RAG3</accession>
<proteinExistence type="predicted"/>
<sequence>MYQNYSLRCQTQARYLPTNSCSLICGCVSIMKEYS</sequence>
<dbReference type="AlphaFoldDB" id="A0A0V0RAG3"/>